<proteinExistence type="predicted"/>
<evidence type="ECO:0000313" key="4">
    <source>
        <dbReference type="Proteomes" id="UP000011645"/>
    </source>
</evidence>
<keyword evidence="1" id="KW-0614">Plasmid</keyword>
<dbReference type="Proteomes" id="UP000000390">
    <property type="component" value="Plasmid 1"/>
</dbReference>
<organism evidence="1 3">
    <name type="scientific">Halalkalicoccus jeotgali (strain DSM 18796 / CECT 7217 / JCM 14584 / KCTC 4019 / B3)</name>
    <dbReference type="NCBI Taxonomy" id="795797"/>
    <lineage>
        <taxon>Archaea</taxon>
        <taxon>Methanobacteriati</taxon>
        <taxon>Methanobacteriota</taxon>
        <taxon>Stenosarchaea group</taxon>
        <taxon>Halobacteria</taxon>
        <taxon>Halobacteriales</taxon>
        <taxon>Halococcaceae</taxon>
        <taxon>Halalkalicoccus</taxon>
    </lineage>
</organism>
<dbReference type="EMBL" id="AOHV01000005">
    <property type="protein sequence ID" value="ELY41436.1"/>
    <property type="molecule type" value="Genomic_DNA"/>
</dbReference>
<reference evidence="2 4" key="2">
    <citation type="journal article" date="2014" name="PLoS Genet.">
        <title>Phylogenetically driven sequencing of extremely halophilic archaea reveals strategies for static and dynamic osmo-response.</title>
        <authorList>
            <person name="Becker E.A."/>
            <person name="Seitzer P.M."/>
            <person name="Tritt A."/>
            <person name="Larsen D."/>
            <person name="Krusor M."/>
            <person name="Yao A.I."/>
            <person name="Wu D."/>
            <person name="Madern D."/>
            <person name="Eisen J.A."/>
            <person name="Darling A.E."/>
            <person name="Facciotti M.T."/>
        </authorList>
    </citation>
    <scope>NUCLEOTIDE SEQUENCE [LARGE SCALE GENOMIC DNA]</scope>
    <source>
        <strain evidence="2">B3</strain>
        <strain evidence="4">DSM 18796 / CECT 7217 / JCM 14584 / KCTC 4019 / B3</strain>
    </source>
</reference>
<dbReference type="Proteomes" id="UP000011645">
    <property type="component" value="Unassembled WGS sequence"/>
</dbReference>
<evidence type="ECO:0000313" key="1">
    <source>
        <dbReference type="EMBL" id="ADJ16468.1"/>
    </source>
</evidence>
<geneLocation type="plasmid" evidence="1 3">
    <name>1</name>
</geneLocation>
<protein>
    <submittedName>
        <fullName evidence="1">Uncharacterized protein</fullName>
    </submittedName>
</protein>
<evidence type="ECO:0000313" key="2">
    <source>
        <dbReference type="EMBL" id="ELY41436.1"/>
    </source>
</evidence>
<sequence length="106" mass="11737">MGVMVERDLSVPDAVASLDLLDQSQGVPVVLPDLLDLENQFHLAKLANPVERDPPIYACGVFVTALEQDMEQVPAGTFYFQSVRTSLRRVLLLPPEITPESVVKYL</sequence>
<dbReference type="EMBL" id="CP002063">
    <property type="protein sequence ID" value="ADJ16468.1"/>
    <property type="molecule type" value="Genomic_DNA"/>
</dbReference>
<evidence type="ECO:0000313" key="3">
    <source>
        <dbReference type="Proteomes" id="UP000000390"/>
    </source>
</evidence>
<dbReference type="HOGENOM" id="CLU_2216972_0_0_2"/>
<dbReference type="KEGG" id="hje:HacjB3_15541"/>
<keyword evidence="4" id="KW-1185">Reference proteome</keyword>
<gene>
    <name evidence="1" type="ordered locus">HacjB3_15541</name>
    <name evidence="2" type="ORF">C497_01710</name>
</gene>
<dbReference type="AlphaFoldDB" id="D8JB15"/>
<accession>D8JB15</accession>
<name>D8JB15_HALJB</name>
<reference evidence="1 3" key="1">
    <citation type="journal article" date="2010" name="J. Bacteriol.">
        <title>Complete genome sequence of Halalkalicoccus jeotgali B3(T), an extremely halophilic archaeon.</title>
        <authorList>
            <person name="Roh S.W."/>
            <person name="Nam Y.D."/>
            <person name="Nam S.H."/>
            <person name="Choi S.H."/>
            <person name="Park H.S."/>
            <person name="Bae J.W."/>
        </authorList>
    </citation>
    <scope>NUCLEOTIDE SEQUENCE [LARGE SCALE GENOMIC DNA]</scope>
    <source>
        <strain evidence="1">B3</strain>
        <strain evidence="3">DSM 18796 / CECT 7217 / JCM 14584 / KCTC 4019 / B3</strain>
        <plasmid evidence="3">1</plasmid>
    </source>
</reference>